<proteinExistence type="predicted"/>
<keyword evidence="3" id="KW-1185">Reference proteome</keyword>
<dbReference type="OrthoDB" id="437457at2759"/>
<comment type="caution">
    <text evidence="2">The sequence shown here is derived from an EMBL/GenBank/DDBJ whole genome shotgun (WGS) entry which is preliminary data.</text>
</comment>
<sequence length="274" mass="29876">MSNLNLRPVQASSSSPRPFLTPSVLKPWDFTYQSSPDGKDRNLLIMFHGLGDTKTPFFNLAKQLNLPSTAVLSLSAPDPIPLMDHPSYSWYPAFDPFFNPLPPASQNPSKPLPSLRSLLSTLISPEIGWKLEDIHLFGWGQGGTVVLELGVDVGKKGFIVKVDGGEGEEGESKRLGSIVSVCAPLITHPTSTLNIPTPVLAFTRQPAQSAAHQKSLNTLKRAFREVEVAHGTGGGEGMPRGKDEWYSVMKFWGQVLGKANEGWKGEGEVYEVVR</sequence>
<dbReference type="Proteomes" id="UP000094065">
    <property type="component" value="Unassembled WGS sequence"/>
</dbReference>
<name>A0A1E3I743_9TREE</name>
<dbReference type="InterPro" id="IPR029058">
    <property type="entry name" value="AB_hydrolase_fold"/>
</dbReference>
<dbReference type="GeneID" id="30153032"/>
<organism evidence="2 3">
    <name type="scientific">Cryptococcus amylolentus CBS 6039</name>
    <dbReference type="NCBI Taxonomy" id="1295533"/>
    <lineage>
        <taxon>Eukaryota</taxon>
        <taxon>Fungi</taxon>
        <taxon>Dikarya</taxon>
        <taxon>Basidiomycota</taxon>
        <taxon>Agaricomycotina</taxon>
        <taxon>Tremellomycetes</taxon>
        <taxon>Tremellales</taxon>
        <taxon>Cryptococcaceae</taxon>
        <taxon>Cryptococcus</taxon>
    </lineage>
</organism>
<dbReference type="GO" id="GO:0016787">
    <property type="term" value="F:hydrolase activity"/>
    <property type="evidence" value="ECO:0007669"/>
    <property type="project" value="InterPro"/>
</dbReference>
<evidence type="ECO:0000313" key="3">
    <source>
        <dbReference type="Proteomes" id="UP000094065"/>
    </source>
</evidence>
<accession>A0A1E3I743</accession>
<dbReference type="Pfam" id="PF02230">
    <property type="entry name" value="Abhydrolase_2"/>
    <property type="match status" value="1"/>
</dbReference>
<dbReference type="InterPro" id="IPR003140">
    <property type="entry name" value="PLipase/COase/thioEstase"/>
</dbReference>
<protein>
    <recommendedName>
        <fullName evidence="1">Phospholipase/carboxylesterase/thioesterase domain-containing protein</fullName>
    </recommendedName>
</protein>
<evidence type="ECO:0000259" key="1">
    <source>
        <dbReference type="Pfam" id="PF02230"/>
    </source>
</evidence>
<feature type="domain" description="Phospholipase/carboxylesterase/thioesterase" evidence="1">
    <location>
        <begin position="35"/>
        <end position="152"/>
    </location>
</feature>
<dbReference type="Gene3D" id="3.40.50.1820">
    <property type="entry name" value="alpha/beta hydrolase"/>
    <property type="match status" value="1"/>
</dbReference>
<dbReference type="RefSeq" id="XP_018997621.1">
    <property type="nucleotide sequence ID" value="XM_019135194.1"/>
</dbReference>
<evidence type="ECO:0000313" key="2">
    <source>
        <dbReference type="EMBL" id="ODN83621.1"/>
    </source>
</evidence>
<dbReference type="AlphaFoldDB" id="A0A1E3I743"/>
<dbReference type="EMBL" id="AWGJ01000002">
    <property type="protein sequence ID" value="ODN83621.1"/>
    <property type="molecule type" value="Genomic_DNA"/>
</dbReference>
<dbReference type="STRING" id="1295533.A0A1E3I743"/>
<reference evidence="2 3" key="1">
    <citation type="submission" date="2016-06" db="EMBL/GenBank/DDBJ databases">
        <title>Evolution of pathogenesis and genome organization in the Tremellales.</title>
        <authorList>
            <person name="Cuomo C."/>
            <person name="Litvintseva A."/>
            <person name="Heitman J."/>
            <person name="Chen Y."/>
            <person name="Sun S."/>
            <person name="Springer D."/>
            <person name="Dromer F."/>
            <person name="Young S."/>
            <person name="Zeng Q."/>
            <person name="Chapman S."/>
            <person name="Gujja S."/>
            <person name="Saif S."/>
            <person name="Birren B."/>
        </authorList>
    </citation>
    <scope>NUCLEOTIDE SEQUENCE [LARGE SCALE GENOMIC DNA]</scope>
    <source>
        <strain evidence="2 3">CBS 6039</strain>
    </source>
</reference>
<gene>
    <name evidence="2" type="ORF">L202_01723</name>
</gene>
<dbReference type="SUPFAM" id="SSF53474">
    <property type="entry name" value="alpha/beta-Hydrolases"/>
    <property type="match status" value="1"/>
</dbReference>